<proteinExistence type="predicted"/>
<keyword evidence="2" id="KW-0472">Membrane</keyword>
<feature type="compositionally biased region" description="Low complexity" evidence="1">
    <location>
        <begin position="364"/>
        <end position="380"/>
    </location>
</feature>
<organism evidence="4 5">
    <name type="scientific">Pterulicium gracile</name>
    <dbReference type="NCBI Taxonomy" id="1884261"/>
    <lineage>
        <taxon>Eukaryota</taxon>
        <taxon>Fungi</taxon>
        <taxon>Dikarya</taxon>
        <taxon>Basidiomycota</taxon>
        <taxon>Agaricomycotina</taxon>
        <taxon>Agaricomycetes</taxon>
        <taxon>Agaricomycetidae</taxon>
        <taxon>Agaricales</taxon>
        <taxon>Pleurotineae</taxon>
        <taxon>Pterulaceae</taxon>
        <taxon>Pterulicium</taxon>
    </lineage>
</organism>
<feature type="region of interest" description="Disordered" evidence="1">
    <location>
        <begin position="469"/>
        <end position="512"/>
    </location>
</feature>
<sequence>MQLRDVLFYLVIAFVQAQNDEPGYMDDPYRKYRPPPARSLPIQILLTGIVLTLTTVLFIHLVFTAQYHWPLAPVNFALQMSGVTTLLITLIATLCVILAYSLNESQSWPYMLSYIAVNVPPLDGLREDGDAWSPAERATWLTMNATTSGLIQITHIQFLTLLFPSRLEKRVIFAVLGPMAVLAAIMQLVPIQDNLRINYFASAVKNVCNATLSLLFTAALFFWGFFVNREGAWRTDGGTAAFGAAALALAVVSTGLNFLYIPKAEEYVWLPLLMWAVILWQSFLGWWWWVGAGSGAESSMAAQKRREKKEKRRKLRSERNGQPRRAMNVLRGVASTLNNGSSREEASGETDEDLRVRQRRRRSQAASHRSSSLDSRSRPSVPRRHTRGSEHSDSSGEESDSTETVPPRYIPSSVYHWFASIRHAHLSATQKQTAERMERLRELERAGAAPRRPAVGWGLGSFGWRMNREQEESQDNSIELEPVSSRSTARDADRDRYEREDPDRDVSERRRDQRPRTIFWLGPLRRWRLQDSAVYS</sequence>
<dbReference type="STRING" id="1884261.A0A5C3QYC2"/>
<protein>
    <submittedName>
        <fullName evidence="4">Uncharacterized protein</fullName>
    </submittedName>
</protein>
<dbReference type="OrthoDB" id="3357304at2759"/>
<keyword evidence="3" id="KW-0732">Signal</keyword>
<keyword evidence="2" id="KW-1133">Transmembrane helix</keyword>
<feature type="compositionally biased region" description="Basic and acidic residues" evidence="1">
    <location>
        <begin position="488"/>
        <end position="512"/>
    </location>
</feature>
<feature type="transmembrane region" description="Helical" evidence="2">
    <location>
        <begin position="171"/>
        <end position="191"/>
    </location>
</feature>
<evidence type="ECO:0000256" key="3">
    <source>
        <dbReference type="SAM" id="SignalP"/>
    </source>
</evidence>
<feature type="transmembrane region" description="Helical" evidence="2">
    <location>
        <begin position="76"/>
        <end position="102"/>
    </location>
</feature>
<feature type="transmembrane region" description="Helical" evidence="2">
    <location>
        <begin position="41"/>
        <end position="64"/>
    </location>
</feature>
<feature type="transmembrane region" description="Helical" evidence="2">
    <location>
        <begin position="203"/>
        <end position="226"/>
    </location>
</feature>
<evidence type="ECO:0000256" key="2">
    <source>
        <dbReference type="SAM" id="Phobius"/>
    </source>
</evidence>
<feature type="region of interest" description="Disordered" evidence="1">
    <location>
        <begin position="299"/>
        <end position="408"/>
    </location>
</feature>
<name>A0A5C3QYC2_9AGAR</name>
<feature type="compositionally biased region" description="Basic residues" evidence="1">
    <location>
        <begin position="303"/>
        <end position="316"/>
    </location>
</feature>
<dbReference type="AlphaFoldDB" id="A0A5C3QYC2"/>
<gene>
    <name evidence="4" type="ORF">BDV98DRAFT_587544</name>
</gene>
<evidence type="ECO:0000313" key="5">
    <source>
        <dbReference type="Proteomes" id="UP000305067"/>
    </source>
</evidence>
<feature type="chain" id="PRO_5022864353" evidence="3">
    <location>
        <begin position="18"/>
        <end position="536"/>
    </location>
</feature>
<evidence type="ECO:0000256" key="1">
    <source>
        <dbReference type="SAM" id="MobiDB-lite"/>
    </source>
</evidence>
<feature type="transmembrane region" description="Helical" evidence="2">
    <location>
        <begin position="238"/>
        <end position="260"/>
    </location>
</feature>
<keyword evidence="5" id="KW-1185">Reference proteome</keyword>
<feature type="transmembrane region" description="Helical" evidence="2">
    <location>
        <begin position="267"/>
        <end position="289"/>
    </location>
</feature>
<evidence type="ECO:0000313" key="4">
    <source>
        <dbReference type="EMBL" id="TFL07016.1"/>
    </source>
</evidence>
<dbReference type="Proteomes" id="UP000305067">
    <property type="component" value="Unassembled WGS sequence"/>
</dbReference>
<dbReference type="EMBL" id="ML178814">
    <property type="protein sequence ID" value="TFL07016.1"/>
    <property type="molecule type" value="Genomic_DNA"/>
</dbReference>
<accession>A0A5C3QYC2</accession>
<reference evidence="4 5" key="1">
    <citation type="journal article" date="2019" name="Nat. Ecol. Evol.">
        <title>Megaphylogeny resolves global patterns of mushroom evolution.</title>
        <authorList>
            <person name="Varga T."/>
            <person name="Krizsan K."/>
            <person name="Foldi C."/>
            <person name="Dima B."/>
            <person name="Sanchez-Garcia M."/>
            <person name="Sanchez-Ramirez S."/>
            <person name="Szollosi G.J."/>
            <person name="Szarkandi J.G."/>
            <person name="Papp V."/>
            <person name="Albert L."/>
            <person name="Andreopoulos W."/>
            <person name="Angelini C."/>
            <person name="Antonin V."/>
            <person name="Barry K.W."/>
            <person name="Bougher N.L."/>
            <person name="Buchanan P."/>
            <person name="Buyck B."/>
            <person name="Bense V."/>
            <person name="Catcheside P."/>
            <person name="Chovatia M."/>
            <person name="Cooper J."/>
            <person name="Damon W."/>
            <person name="Desjardin D."/>
            <person name="Finy P."/>
            <person name="Geml J."/>
            <person name="Haridas S."/>
            <person name="Hughes K."/>
            <person name="Justo A."/>
            <person name="Karasinski D."/>
            <person name="Kautmanova I."/>
            <person name="Kiss B."/>
            <person name="Kocsube S."/>
            <person name="Kotiranta H."/>
            <person name="LaButti K.M."/>
            <person name="Lechner B.E."/>
            <person name="Liimatainen K."/>
            <person name="Lipzen A."/>
            <person name="Lukacs Z."/>
            <person name="Mihaltcheva S."/>
            <person name="Morgado L.N."/>
            <person name="Niskanen T."/>
            <person name="Noordeloos M.E."/>
            <person name="Ohm R.A."/>
            <person name="Ortiz-Santana B."/>
            <person name="Ovrebo C."/>
            <person name="Racz N."/>
            <person name="Riley R."/>
            <person name="Savchenko A."/>
            <person name="Shiryaev A."/>
            <person name="Soop K."/>
            <person name="Spirin V."/>
            <person name="Szebenyi C."/>
            <person name="Tomsovsky M."/>
            <person name="Tulloss R.E."/>
            <person name="Uehling J."/>
            <person name="Grigoriev I.V."/>
            <person name="Vagvolgyi C."/>
            <person name="Papp T."/>
            <person name="Martin F.M."/>
            <person name="Miettinen O."/>
            <person name="Hibbett D.S."/>
            <person name="Nagy L.G."/>
        </authorList>
    </citation>
    <scope>NUCLEOTIDE SEQUENCE [LARGE SCALE GENOMIC DNA]</scope>
    <source>
        <strain evidence="4 5">CBS 309.79</strain>
    </source>
</reference>
<feature type="signal peptide" evidence="3">
    <location>
        <begin position="1"/>
        <end position="17"/>
    </location>
</feature>
<keyword evidence="2" id="KW-0812">Transmembrane</keyword>